<feature type="domain" description="Thioesterase" evidence="3">
    <location>
        <begin position="22"/>
        <end position="105"/>
    </location>
</feature>
<keyword evidence="2" id="KW-0378">Hydrolase</keyword>
<dbReference type="EMBL" id="CP103416">
    <property type="protein sequence ID" value="UVW36214.1"/>
    <property type="molecule type" value="Genomic_DNA"/>
</dbReference>
<dbReference type="InterPro" id="IPR006683">
    <property type="entry name" value="Thioestr_dom"/>
</dbReference>
<accession>A0ABY5TSB1</accession>
<dbReference type="InterPro" id="IPR014166">
    <property type="entry name" value="Tol-Pal_acyl-CoA_thioesterase"/>
</dbReference>
<dbReference type="Pfam" id="PF03061">
    <property type="entry name" value="4HBT"/>
    <property type="match status" value="1"/>
</dbReference>
<dbReference type="NCBIfam" id="TIGR02799">
    <property type="entry name" value="thio_ybgC"/>
    <property type="match status" value="1"/>
</dbReference>
<dbReference type="CDD" id="cd00586">
    <property type="entry name" value="4HBT"/>
    <property type="match status" value="1"/>
</dbReference>
<dbReference type="Gene3D" id="3.10.129.10">
    <property type="entry name" value="Hotdog Thioesterase"/>
    <property type="match status" value="1"/>
</dbReference>
<evidence type="ECO:0000259" key="3">
    <source>
        <dbReference type="Pfam" id="PF03061"/>
    </source>
</evidence>
<dbReference type="PIRSF" id="PIRSF003230">
    <property type="entry name" value="YbgC"/>
    <property type="match status" value="1"/>
</dbReference>
<dbReference type="InterPro" id="IPR006684">
    <property type="entry name" value="YbgC/YbaW"/>
</dbReference>
<evidence type="ECO:0000256" key="2">
    <source>
        <dbReference type="ARBA" id="ARBA00022801"/>
    </source>
</evidence>
<reference evidence="4" key="1">
    <citation type="submission" date="2022-08" db="EMBL/GenBank/DDBJ databases">
        <title>Catabolic pathway analysis in culturable SAR92 clade bacteria reveals their overlooked roles in DMSP degradation in coastal seas.</title>
        <authorList>
            <person name="He X."/>
            <person name="Zhang X."/>
            <person name="Zhang Y."/>
        </authorList>
    </citation>
    <scope>NUCLEOTIDE SEQUENCE</scope>
    <source>
        <strain evidence="4">H455</strain>
    </source>
</reference>
<comment type="similarity">
    <text evidence="1">Belongs to the 4-hydroxybenzoyl-CoA thioesterase family.</text>
</comment>
<evidence type="ECO:0000313" key="4">
    <source>
        <dbReference type="EMBL" id="UVW36214.1"/>
    </source>
</evidence>
<evidence type="ECO:0000256" key="1">
    <source>
        <dbReference type="ARBA" id="ARBA00005953"/>
    </source>
</evidence>
<dbReference type="InterPro" id="IPR029069">
    <property type="entry name" value="HotDog_dom_sf"/>
</dbReference>
<dbReference type="NCBIfam" id="TIGR00051">
    <property type="entry name" value="YbgC/FadM family acyl-CoA thioesterase"/>
    <property type="match status" value="1"/>
</dbReference>
<organism evidence="4 5">
    <name type="scientific">SAR92 clade bacterium H455</name>
    <dbReference type="NCBI Taxonomy" id="2974818"/>
    <lineage>
        <taxon>Bacteria</taxon>
        <taxon>Pseudomonadati</taxon>
        <taxon>Pseudomonadota</taxon>
        <taxon>Gammaproteobacteria</taxon>
        <taxon>Cellvibrionales</taxon>
        <taxon>Porticoccaceae</taxon>
        <taxon>SAR92 clade</taxon>
    </lineage>
</organism>
<gene>
    <name evidence="4" type="primary">ybgC</name>
    <name evidence="4" type="ORF">NYF23_06300</name>
</gene>
<dbReference type="SUPFAM" id="SSF54637">
    <property type="entry name" value="Thioesterase/thiol ester dehydrase-isomerase"/>
    <property type="match status" value="1"/>
</dbReference>
<dbReference type="Proteomes" id="UP001059934">
    <property type="component" value="Chromosome"/>
</dbReference>
<sequence length="140" mass="15938">MPDSLAQFRLPIRVYVEDTDAGGIVFYANYLKYMERARTELMRSLGFDKPALFDDMQFVVSQVSLKYHSPALLDDQISVTAVLSKASRVTFEMTQQVFRGDELLVEGWVKVACINSTSKRPQGMPKPMFNALTENFKQQS</sequence>
<evidence type="ECO:0000313" key="5">
    <source>
        <dbReference type="Proteomes" id="UP001059934"/>
    </source>
</evidence>
<keyword evidence="5" id="KW-1185">Reference proteome</keyword>
<protein>
    <submittedName>
        <fullName evidence="4">Tol-pal system-associated acyl-CoA thioesterase</fullName>
    </submittedName>
</protein>
<proteinExistence type="inferred from homology"/>
<name>A0ABY5TSB1_9GAMM</name>
<dbReference type="InterPro" id="IPR050563">
    <property type="entry name" value="4-hydroxybenzoyl-CoA_TE"/>
</dbReference>
<dbReference type="PANTHER" id="PTHR31793:SF37">
    <property type="entry name" value="ACYL-COA THIOESTER HYDROLASE YBGC"/>
    <property type="match status" value="1"/>
</dbReference>
<dbReference type="PANTHER" id="PTHR31793">
    <property type="entry name" value="4-HYDROXYBENZOYL-COA THIOESTERASE FAMILY MEMBER"/>
    <property type="match status" value="1"/>
</dbReference>